<feature type="transmembrane region" description="Helical" evidence="2">
    <location>
        <begin position="430"/>
        <end position="454"/>
    </location>
</feature>
<keyword evidence="2" id="KW-1133">Transmembrane helix</keyword>
<accession>A0AAT9FQQ9</accession>
<dbReference type="KEGG" id="osu:NT6N_33530"/>
<feature type="region of interest" description="Disordered" evidence="1">
    <location>
        <begin position="78"/>
        <end position="97"/>
    </location>
</feature>
<sequence length="462" mass="52575">MVHASATEAPPVHSPQKPARAPGRFRPGKILARWWWLVVIVMVVVIGCAYKLPDWFKMRGPLYESTALLEVKPIPEFDSSTTTGSAPISSGPSTHAVSTSHFMSTQEEIVKAQATLELALKKMDLLNRLGGNQIVAIDRIRTSLRVSQKYGTDLLEITFRDEDPLLAQDAVTAIFESYNERRTELEMQLRDDRIKALRVQLGDKHDRVAELRQRLMRMAENEGIVWQETDEASSVKKNVPKSNEMNEKLLYEAQREKEQIQYHLKRLTDLDVEELIRISSAIPGIGFAEHYKKYTEAQDELEAKKATGLADNHPDIQQKTKVLEDMRASLAKRAANVKKALDFKLESINHRIEKLNDSLNQQQEVDSTRSRSLQEFNIARKEYQSALNIKDQLEVKYDIEKAKLVMPPINHVIHERPTRPSVPVTKGRDFYTTLFTLISVPFAAVGAIILIYLAEAVFPRRA</sequence>
<feature type="transmembrane region" description="Helical" evidence="2">
    <location>
        <begin position="34"/>
        <end position="52"/>
    </location>
</feature>
<dbReference type="PANTHER" id="PTHR32309">
    <property type="entry name" value="TYROSINE-PROTEIN KINASE"/>
    <property type="match status" value="1"/>
</dbReference>
<dbReference type="PANTHER" id="PTHR32309:SF31">
    <property type="entry name" value="CAPSULAR EXOPOLYSACCHARIDE FAMILY"/>
    <property type="match status" value="1"/>
</dbReference>
<gene>
    <name evidence="3" type="ORF">NT6N_33530</name>
</gene>
<organism evidence="3">
    <name type="scientific">Oceaniferula spumae</name>
    <dbReference type="NCBI Taxonomy" id="2979115"/>
    <lineage>
        <taxon>Bacteria</taxon>
        <taxon>Pseudomonadati</taxon>
        <taxon>Verrucomicrobiota</taxon>
        <taxon>Verrucomicrobiia</taxon>
        <taxon>Verrucomicrobiales</taxon>
        <taxon>Verrucomicrobiaceae</taxon>
        <taxon>Oceaniferula</taxon>
    </lineage>
</organism>
<evidence type="ECO:0000313" key="3">
    <source>
        <dbReference type="EMBL" id="BDS08313.1"/>
    </source>
</evidence>
<evidence type="ECO:0008006" key="4">
    <source>
        <dbReference type="Google" id="ProtNLM"/>
    </source>
</evidence>
<evidence type="ECO:0000256" key="2">
    <source>
        <dbReference type="SAM" id="Phobius"/>
    </source>
</evidence>
<evidence type="ECO:0000256" key="1">
    <source>
        <dbReference type="SAM" id="MobiDB-lite"/>
    </source>
</evidence>
<dbReference type="AlphaFoldDB" id="A0AAT9FQQ9"/>
<reference evidence="3" key="1">
    <citation type="submission" date="2024-07" db="EMBL/GenBank/DDBJ databases">
        <title>Complete genome sequence of Verrucomicrobiaceae bacterium NT6N.</title>
        <authorList>
            <person name="Huang C."/>
            <person name="Takami H."/>
            <person name="Hamasaki K."/>
        </authorList>
    </citation>
    <scope>NUCLEOTIDE SEQUENCE</scope>
    <source>
        <strain evidence="3">NT6N</strain>
    </source>
</reference>
<keyword evidence="2" id="KW-0472">Membrane</keyword>
<feature type="region of interest" description="Disordered" evidence="1">
    <location>
        <begin position="1"/>
        <end position="21"/>
    </location>
</feature>
<protein>
    <recommendedName>
        <fullName evidence="4">Tyrosine kinase G-rich domain-containing protein</fullName>
    </recommendedName>
</protein>
<name>A0AAT9FQQ9_9BACT</name>
<keyword evidence="2" id="KW-0812">Transmembrane</keyword>
<proteinExistence type="predicted"/>
<dbReference type="EMBL" id="AP026866">
    <property type="protein sequence ID" value="BDS08313.1"/>
    <property type="molecule type" value="Genomic_DNA"/>
</dbReference>
<dbReference type="InterPro" id="IPR050445">
    <property type="entry name" value="Bact_polysacc_biosynth/exp"/>
</dbReference>